<dbReference type="OrthoDB" id="185373at2759"/>
<evidence type="ECO:0000313" key="3">
    <source>
        <dbReference type="EMBL" id="ONK63888.1"/>
    </source>
</evidence>
<dbReference type="PANTHER" id="PTHR47913:SF1">
    <property type="entry name" value="OS01G0167750 PROTEIN"/>
    <property type="match status" value="1"/>
</dbReference>
<keyword evidence="4" id="KW-1185">Reference proteome</keyword>
<protein>
    <recommendedName>
        <fullName evidence="5">Pentacotripeptide-repeat region of PRORP domain-containing protein</fullName>
    </recommendedName>
</protein>
<dbReference type="Gene3D" id="1.25.40.10">
    <property type="entry name" value="Tetratricopeptide repeat domain"/>
    <property type="match status" value="2"/>
</dbReference>
<dbReference type="Gramene" id="ONK63888">
    <property type="protein sequence ID" value="ONK63888"/>
    <property type="gene ID" value="A4U43_C07F19960"/>
</dbReference>
<dbReference type="AlphaFoldDB" id="A0A5P1EDD4"/>
<feature type="repeat" description="PPR" evidence="2">
    <location>
        <begin position="282"/>
        <end position="316"/>
    </location>
</feature>
<dbReference type="Pfam" id="PF01535">
    <property type="entry name" value="PPR"/>
    <property type="match status" value="1"/>
</dbReference>
<dbReference type="Pfam" id="PF13812">
    <property type="entry name" value="PPR_3"/>
    <property type="match status" value="1"/>
</dbReference>
<organism evidence="3 4">
    <name type="scientific">Asparagus officinalis</name>
    <name type="common">Garden asparagus</name>
    <dbReference type="NCBI Taxonomy" id="4686"/>
    <lineage>
        <taxon>Eukaryota</taxon>
        <taxon>Viridiplantae</taxon>
        <taxon>Streptophyta</taxon>
        <taxon>Embryophyta</taxon>
        <taxon>Tracheophyta</taxon>
        <taxon>Spermatophyta</taxon>
        <taxon>Magnoliopsida</taxon>
        <taxon>Liliopsida</taxon>
        <taxon>Asparagales</taxon>
        <taxon>Asparagaceae</taxon>
        <taxon>Asparagoideae</taxon>
        <taxon>Asparagus</taxon>
    </lineage>
</organism>
<name>A0A5P1EDD4_ASPOF</name>
<evidence type="ECO:0000256" key="1">
    <source>
        <dbReference type="ARBA" id="ARBA00022737"/>
    </source>
</evidence>
<gene>
    <name evidence="3" type="ORF">A4U43_C07F19960</name>
</gene>
<dbReference type="EMBL" id="CM007387">
    <property type="protein sequence ID" value="ONK63888.1"/>
    <property type="molecule type" value="Genomic_DNA"/>
</dbReference>
<dbReference type="InterPro" id="IPR002885">
    <property type="entry name" value="PPR_rpt"/>
</dbReference>
<dbReference type="NCBIfam" id="TIGR00756">
    <property type="entry name" value="PPR"/>
    <property type="match status" value="1"/>
</dbReference>
<evidence type="ECO:0008006" key="5">
    <source>
        <dbReference type="Google" id="ProtNLM"/>
    </source>
</evidence>
<accession>A0A5P1EDD4</accession>
<sequence length="418" mass="47387">MLPMMRTRRTSKQYNVLAEALSALDRFDELDSLVKEMKSDGILAGRTMRESIAKLRSAGFVESTDEYVDELAPNAKIGCVVDESDEETDDDDDEAGDEITVSDRIRLKPWLDPISLTRALNGWDPSEVKALESAGFVWTPRLVCKILRSFRKPEPAWEFFCWVSYQPGDFTHNPQTVSRMIATLARSGHVELIERLLSKLKSEQILLPFATIRLAIDFYGLSKKPEPAIKLYRSAESICGPLTQTNRVLLCSSLLRTVVKCRRKYEAMELLEEMMGDGVLLDIQTFSGLMQFFAEEGDLKSVHKLFGLVRQCGLEPDGYMYRVLIRAYCKNERAVLGLRVFEEMRSLGLVLDRGTKGLLVKSLWKEGKLREAAAVEERFEGLGERIPTVLPGHVWTVSEADFRRVCDIYSGCFKRGES</sequence>
<dbReference type="InterPro" id="IPR011990">
    <property type="entry name" value="TPR-like_helical_dom_sf"/>
</dbReference>
<dbReference type="PROSITE" id="PS51375">
    <property type="entry name" value="PPR"/>
    <property type="match status" value="2"/>
</dbReference>
<dbReference type="PANTHER" id="PTHR47913">
    <property type="entry name" value="OS01G0167750 PROTEIN"/>
    <property type="match status" value="1"/>
</dbReference>
<dbReference type="OMA" id="YCKNERA"/>
<reference evidence="4" key="1">
    <citation type="journal article" date="2017" name="Nat. Commun.">
        <title>The asparagus genome sheds light on the origin and evolution of a young Y chromosome.</title>
        <authorList>
            <person name="Harkess A."/>
            <person name="Zhou J."/>
            <person name="Xu C."/>
            <person name="Bowers J.E."/>
            <person name="Van der Hulst R."/>
            <person name="Ayyampalayam S."/>
            <person name="Mercati F."/>
            <person name="Riccardi P."/>
            <person name="McKain M.R."/>
            <person name="Kakrana A."/>
            <person name="Tang H."/>
            <person name="Ray J."/>
            <person name="Groenendijk J."/>
            <person name="Arikit S."/>
            <person name="Mathioni S.M."/>
            <person name="Nakano M."/>
            <person name="Shan H."/>
            <person name="Telgmann-Rauber A."/>
            <person name="Kanno A."/>
            <person name="Yue Z."/>
            <person name="Chen H."/>
            <person name="Li W."/>
            <person name="Chen Y."/>
            <person name="Xu X."/>
            <person name="Zhang Y."/>
            <person name="Luo S."/>
            <person name="Chen H."/>
            <person name="Gao J."/>
            <person name="Mao Z."/>
            <person name="Pires J.C."/>
            <person name="Luo M."/>
            <person name="Kudrna D."/>
            <person name="Wing R.A."/>
            <person name="Meyers B.C."/>
            <person name="Yi K."/>
            <person name="Kong H."/>
            <person name="Lavrijsen P."/>
            <person name="Sunseri F."/>
            <person name="Falavigna A."/>
            <person name="Ye Y."/>
            <person name="Leebens-Mack J.H."/>
            <person name="Chen G."/>
        </authorList>
    </citation>
    <scope>NUCLEOTIDE SEQUENCE [LARGE SCALE GENOMIC DNA]</scope>
    <source>
        <strain evidence="4">cv. DH0086</strain>
    </source>
</reference>
<proteinExistence type="predicted"/>
<evidence type="ECO:0000256" key="2">
    <source>
        <dbReference type="PROSITE-ProRule" id="PRU00708"/>
    </source>
</evidence>
<evidence type="ECO:0000313" key="4">
    <source>
        <dbReference type="Proteomes" id="UP000243459"/>
    </source>
</evidence>
<keyword evidence="1" id="KW-0677">Repeat</keyword>
<feature type="repeat" description="PPR" evidence="2">
    <location>
        <begin position="317"/>
        <end position="351"/>
    </location>
</feature>
<dbReference type="Proteomes" id="UP000243459">
    <property type="component" value="Chromosome 7"/>
</dbReference>
<dbReference type="InterPro" id="IPR044175">
    <property type="entry name" value="At5g66631-like"/>
</dbReference>